<dbReference type="Proteomes" id="UP000266841">
    <property type="component" value="Unassembled WGS sequence"/>
</dbReference>
<evidence type="ECO:0000313" key="2">
    <source>
        <dbReference type="EMBL" id="EJK74836.1"/>
    </source>
</evidence>
<feature type="region of interest" description="Disordered" evidence="1">
    <location>
        <begin position="259"/>
        <end position="279"/>
    </location>
</feature>
<name>K0TKX4_THAOC</name>
<keyword evidence="3" id="KW-1185">Reference proteome</keyword>
<feature type="region of interest" description="Disordered" evidence="1">
    <location>
        <begin position="18"/>
        <end position="182"/>
    </location>
</feature>
<feature type="compositionally biased region" description="Basic residues" evidence="1">
    <location>
        <begin position="80"/>
        <end position="97"/>
    </location>
</feature>
<accession>K0TKX4</accession>
<feature type="compositionally biased region" description="Basic and acidic residues" evidence="1">
    <location>
        <begin position="57"/>
        <end position="66"/>
    </location>
</feature>
<evidence type="ECO:0000313" key="3">
    <source>
        <dbReference type="Proteomes" id="UP000266841"/>
    </source>
</evidence>
<evidence type="ECO:0000256" key="1">
    <source>
        <dbReference type="SAM" id="MobiDB-lite"/>
    </source>
</evidence>
<protein>
    <submittedName>
        <fullName evidence="2">Uncharacterized protein</fullName>
    </submittedName>
</protein>
<organism evidence="2 3">
    <name type="scientific">Thalassiosira oceanica</name>
    <name type="common">Marine diatom</name>
    <dbReference type="NCBI Taxonomy" id="159749"/>
    <lineage>
        <taxon>Eukaryota</taxon>
        <taxon>Sar</taxon>
        <taxon>Stramenopiles</taxon>
        <taxon>Ochrophyta</taxon>
        <taxon>Bacillariophyta</taxon>
        <taxon>Coscinodiscophyceae</taxon>
        <taxon>Thalassiosirophycidae</taxon>
        <taxon>Thalassiosirales</taxon>
        <taxon>Thalassiosiraceae</taxon>
        <taxon>Thalassiosira</taxon>
    </lineage>
</organism>
<sequence>MPQTGKDSFARLYARCPGDSHSRVSRCRAVKSTNRTPTAGETGRAATVRVGGSSGKKTPEGPDKKTISWTRRCRTASPTGRRRLREKRPLQRPHRIAGRGARLRLVLRPPPRTSRRRRGRLGSARHRGGGEGRPLPPAGTRDGAPRAGLATVHRPRRRGGDFLRSAAPSAGRDGPTFRDALDGLPSSSASGLVSALAGLVGHRTELSDLLPATQDGTANEEAMGLPFPDLEGGGAARCAMTLNRLSLTSGRLYATLLGTRGRGDQAPSTPGRCRRCPPS</sequence>
<dbReference type="EMBL" id="AGNL01003335">
    <property type="protein sequence ID" value="EJK74836.1"/>
    <property type="molecule type" value="Genomic_DNA"/>
</dbReference>
<proteinExistence type="predicted"/>
<feature type="compositionally biased region" description="Low complexity" evidence="1">
    <location>
        <begin position="98"/>
        <end position="107"/>
    </location>
</feature>
<reference evidence="2 3" key="1">
    <citation type="journal article" date="2012" name="Genome Biol.">
        <title>Genome and low-iron response of an oceanic diatom adapted to chronic iron limitation.</title>
        <authorList>
            <person name="Lommer M."/>
            <person name="Specht M."/>
            <person name="Roy A.S."/>
            <person name="Kraemer L."/>
            <person name="Andreson R."/>
            <person name="Gutowska M.A."/>
            <person name="Wolf J."/>
            <person name="Bergner S.V."/>
            <person name="Schilhabel M.B."/>
            <person name="Klostermeier U.C."/>
            <person name="Beiko R.G."/>
            <person name="Rosenstiel P."/>
            <person name="Hippler M."/>
            <person name="Laroche J."/>
        </authorList>
    </citation>
    <scope>NUCLEOTIDE SEQUENCE [LARGE SCALE GENOMIC DNA]</scope>
    <source>
        <strain evidence="2 3">CCMP1005</strain>
    </source>
</reference>
<dbReference type="AlphaFoldDB" id="K0TKX4"/>
<feature type="compositionally biased region" description="Basic residues" evidence="1">
    <location>
        <begin position="113"/>
        <end position="127"/>
    </location>
</feature>
<gene>
    <name evidence="2" type="ORF">THAOC_03465</name>
</gene>
<comment type="caution">
    <text evidence="2">The sequence shown here is derived from an EMBL/GenBank/DDBJ whole genome shotgun (WGS) entry which is preliminary data.</text>
</comment>